<dbReference type="EMBL" id="LAZR01004249">
    <property type="protein sequence ID" value="KKN10392.1"/>
    <property type="molecule type" value="Genomic_DNA"/>
</dbReference>
<reference evidence="1" key="1">
    <citation type="journal article" date="2015" name="Nature">
        <title>Complex archaea that bridge the gap between prokaryotes and eukaryotes.</title>
        <authorList>
            <person name="Spang A."/>
            <person name="Saw J.H."/>
            <person name="Jorgensen S.L."/>
            <person name="Zaremba-Niedzwiedzka K."/>
            <person name="Martijn J."/>
            <person name="Lind A.E."/>
            <person name="van Eijk R."/>
            <person name="Schleper C."/>
            <person name="Guy L."/>
            <person name="Ettema T.J."/>
        </authorList>
    </citation>
    <scope>NUCLEOTIDE SEQUENCE</scope>
</reference>
<protein>
    <submittedName>
        <fullName evidence="1">Uncharacterized protein</fullName>
    </submittedName>
</protein>
<comment type="caution">
    <text evidence="1">The sequence shown here is derived from an EMBL/GenBank/DDBJ whole genome shotgun (WGS) entry which is preliminary data.</text>
</comment>
<evidence type="ECO:0000313" key="1">
    <source>
        <dbReference type="EMBL" id="KKN10392.1"/>
    </source>
</evidence>
<accession>A0A0F9NEI6</accession>
<dbReference type="AlphaFoldDB" id="A0A0F9NEI6"/>
<sequence>MTTSILQLKKSLYLSLLRKGPGLFTDAEVNSMCALSNDPDIQKVLKEKKNDTITNDKAAKL</sequence>
<proteinExistence type="predicted"/>
<gene>
    <name evidence="1" type="ORF">LCGC14_1037130</name>
</gene>
<name>A0A0F9NEI6_9ZZZZ</name>
<organism evidence="1">
    <name type="scientific">marine sediment metagenome</name>
    <dbReference type="NCBI Taxonomy" id="412755"/>
    <lineage>
        <taxon>unclassified sequences</taxon>
        <taxon>metagenomes</taxon>
        <taxon>ecological metagenomes</taxon>
    </lineage>
</organism>